<proteinExistence type="inferred from homology"/>
<dbReference type="GO" id="GO:1990726">
    <property type="term" value="C:Lsm1-7-Pat1 complex"/>
    <property type="evidence" value="ECO:0007669"/>
    <property type="project" value="TreeGrafter"/>
</dbReference>
<dbReference type="PANTHER" id="PTHR15588">
    <property type="entry name" value="LSM1"/>
    <property type="match status" value="1"/>
</dbReference>
<keyword evidence="5 7" id="KW-0687">Ribonucleoprotein</keyword>
<dbReference type="FunFam" id="2.30.30.100:FF:000029">
    <property type="entry name" value="U6 snRNA-associated Sm-like protein LSm1"/>
    <property type="match status" value="1"/>
</dbReference>
<feature type="domain" description="Sm" evidence="8">
    <location>
        <begin position="96"/>
        <end position="171"/>
    </location>
</feature>
<dbReference type="GO" id="GO:0006397">
    <property type="term" value="P:mRNA processing"/>
    <property type="evidence" value="ECO:0007669"/>
    <property type="project" value="UniProtKB-UniRule"/>
</dbReference>
<dbReference type="GO" id="GO:0009631">
    <property type="term" value="P:cold acclimation"/>
    <property type="evidence" value="ECO:0007669"/>
    <property type="project" value="UniProtKB-ARBA"/>
</dbReference>
<dbReference type="AlphaFoldDB" id="A0AAD5GAX9"/>
<dbReference type="CDD" id="cd01728">
    <property type="entry name" value="LSm1"/>
    <property type="match status" value="1"/>
</dbReference>
<dbReference type="SUPFAM" id="SSF50182">
    <property type="entry name" value="Sm-like ribonucleoproteins"/>
    <property type="match status" value="1"/>
</dbReference>
<dbReference type="InterPro" id="IPR044642">
    <property type="entry name" value="PTHR15588"/>
</dbReference>
<dbReference type="InterPro" id="IPR001163">
    <property type="entry name" value="Sm_dom_euk/arc"/>
</dbReference>
<comment type="caution">
    <text evidence="9">The sequence shown here is derived from an EMBL/GenBank/DDBJ whole genome shotgun (WGS) entry which is preliminary data.</text>
</comment>
<dbReference type="Gene3D" id="2.30.30.100">
    <property type="match status" value="1"/>
</dbReference>
<dbReference type="InterPro" id="IPR034104">
    <property type="entry name" value="Lsm1"/>
</dbReference>
<dbReference type="GO" id="GO:0000932">
    <property type="term" value="C:P-body"/>
    <property type="evidence" value="ECO:0007669"/>
    <property type="project" value="UniProtKB-SubCell"/>
</dbReference>
<dbReference type="SMART" id="SM00651">
    <property type="entry name" value="Sm"/>
    <property type="match status" value="1"/>
</dbReference>
<dbReference type="EMBL" id="JAMZMK010009435">
    <property type="protein sequence ID" value="KAI7735805.1"/>
    <property type="molecule type" value="Genomic_DNA"/>
</dbReference>
<dbReference type="InterPro" id="IPR047575">
    <property type="entry name" value="Sm"/>
</dbReference>
<dbReference type="PANTHER" id="PTHR15588:SF23">
    <property type="entry name" value="U6 SNRNA-ASSOCIATED SM-LIKE PROTEIN LSM1"/>
    <property type="match status" value="1"/>
</dbReference>
<evidence type="ECO:0000256" key="4">
    <source>
        <dbReference type="ARBA" id="ARBA00022884"/>
    </source>
</evidence>
<comment type="function">
    <text evidence="6">Component of the cytoplasmic LSM1-LSM7 complex which is involved in mRNA degradation by promoting decapping and leading to accurate 5'-3' mRNA decay. LSM1A and LSM1B are essential for the formation of the cytoplasmic LSM1-LSM7 complex which regulates developmental gene expression by the decapping of specific development-related transcripts. Required for P-body formation during heat stress.</text>
</comment>
<comment type="similarity">
    <text evidence="1 7">Belongs to the snRNP Sm proteins family.</text>
</comment>
<comment type="subunit">
    <text evidence="7">Component of the heptameric LSM1-LSM7 complex that forms a seven-membered ring structure with a donut shape.</text>
</comment>
<name>A0AAD5GAX9_AMBAR</name>
<dbReference type="Pfam" id="PF01423">
    <property type="entry name" value="LSM"/>
    <property type="match status" value="1"/>
</dbReference>
<sequence length="214" mass="24172">MEQQSINGVTTTPGWRLDEMTPLVTGAFYVIKIDRSERASLVVLRFKRDSVIIISLYIIAAGVGWGRHWEAAAAVNANLLTKNLRSMSWAGPEDIYLSTSLASYLDKKLLVLLRDGRKLLGILRSFDQFANAVIEGACERVIVGDLYCDIPLGLYVIRGENVVLIGELEMEKEELPPHMTRVSEVEIKRAQKVEREATDLKGTMRRRMEFLDMD</sequence>
<evidence type="ECO:0000256" key="1">
    <source>
        <dbReference type="ARBA" id="ARBA00006850"/>
    </source>
</evidence>
<keyword evidence="3 7" id="KW-0507">mRNA processing</keyword>
<evidence type="ECO:0000256" key="3">
    <source>
        <dbReference type="ARBA" id="ARBA00022664"/>
    </source>
</evidence>
<organism evidence="9 10">
    <name type="scientific">Ambrosia artemisiifolia</name>
    <name type="common">Common ragweed</name>
    <dbReference type="NCBI Taxonomy" id="4212"/>
    <lineage>
        <taxon>Eukaryota</taxon>
        <taxon>Viridiplantae</taxon>
        <taxon>Streptophyta</taxon>
        <taxon>Embryophyta</taxon>
        <taxon>Tracheophyta</taxon>
        <taxon>Spermatophyta</taxon>
        <taxon>Magnoliopsida</taxon>
        <taxon>eudicotyledons</taxon>
        <taxon>Gunneridae</taxon>
        <taxon>Pentapetalae</taxon>
        <taxon>asterids</taxon>
        <taxon>campanulids</taxon>
        <taxon>Asterales</taxon>
        <taxon>Asteraceae</taxon>
        <taxon>Asteroideae</taxon>
        <taxon>Heliantheae alliance</taxon>
        <taxon>Heliantheae</taxon>
        <taxon>Ambrosia</taxon>
    </lineage>
</organism>
<dbReference type="GO" id="GO:0003729">
    <property type="term" value="F:mRNA binding"/>
    <property type="evidence" value="ECO:0007669"/>
    <property type="project" value="TreeGrafter"/>
</dbReference>
<evidence type="ECO:0000313" key="10">
    <source>
        <dbReference type="Proteomes" id="UP001206925"/>
    </source>
</evidence>
<evidence type="ECO:0000313" key="9">
    <source>
        <dbReference type="EMBL" id="KAI7735805.1"/>
    </source>
</evidence>
<dbReference type="GO" id="GO:1990904">
    <property type="term" value="C:ribonucleoprotein complex"/>
    <property type="evidence" value="ECO:0007669"/>
    <property type="project" value="UniProtKB-KW"/>
</dbReference>
<keyword evidence="2 7" id="KW-0963">Cytoplasm</keyword>
<gene>
    <name evidence="7" type="primary">LSM1</name>
    <name evidence="9" type="ORF">M8C21_000567</name>
</gene>
<dbReference type="InterPro" id="IPR010920">
    <property type="entry name" value="LSM_dom_sf"/>
</dbReference>
<evidence type="ECO:0000256" key="6">
    <source>
        <dbReference type="ARBA" id="ARBA00058260"/>
    </source>
</evidence>
<evidence type="ECO:0000256" key="2">
    <source>
        <dbReference type="ARBA" id="ARBA00022490"/>
    </source>
</evidence>
<reference evidence="9" key="1">
    <citation type="submission" date="2022-06" db="EMBL/GenBank/DDBJ databases">
        <title>Uncovering the hologenomic basis of an extraordinary plant invasion.</title>
        <authorList>
            <person name="Bieker V.C."/>
            <person name="Martin M.D."/>
            <person name="Gilbert T."/>
            <person name="Hodgins K."/>
            <person name="Battlay P."/>
            <person name="Petersen B."/>
            <person name="Wilson J."/>
        </authorList>
    </citation>
    <scope>NUCLEOTIDE SEQUENCE</scope>
    <source>
        <strain evidence="9">AA19_3_7</strain>
        <tissue evidence="9">Leaf</tissue>
    </source>
</reference>
<accession>A0AAD5GAX9</accession>
<comment type="subcellular location">
    <subcellularLocation>
        <location evidence="7">Cytoplasm</location>
    </subcellularLocation>
    <subcellularLocation>
        <location evidence="7">Cytoplasm</location>
        <location evidence="7">P-body</location>
    </subcellularLocation>
</comment>
<protein>
    <recommendedName>
        <fullName evidence="7">U6 snRNA-associated Sm-like protein LSm1</fullName>
    </recommendedName>
</protein>
<evidence type="ECO:0000256" key="7">
    <source>
        <dbReference type="RuleBase" id="RU365047"/>
    </source>
</evidence>
<dbReference type="PROSITE" id="PS52002">
    <property type="entry name" value="SM"/>
    <property type="match status" value="1"/>
</dbReference>
<dbReference type="Proteomes" id="UP001206925">
    <property type="component" value="Unassembled WGS sequence"/>
</dbReference>
<evidence type="ECO:0000259" key="8">
    <source>
        <dbReference type="PROSITE" id="PS52002"/>
    </source>
</evidence>
<keyword evidence="10" id="KW-1185">Reference proteome</keyword>
<keyword evidence="4 7" id="KW-0694">RNA-binding</keyword>
<evidence type="ECO:0000256" key="5">
    <source>
        <dbReference type="ARBA" id="ARBA00023274"/>
    </source>
</evidence>
<dbReference type="GO" id="GO:0042538">
    <property type="term" value="P:hyperosmotic salinity response"/>
    <property type="evidence" value="ECO:0007669"/>
    <property type="project" value="UniProtKB-ARBA"/>
</dbReference>
<dbReference type="GO" id="GO:0000290">
    <property type="term" value="P:deadenylation-dependent decapping of nuclear-transcribed mRNA"/>
    <property type="evidence" value="ECO:0007669"/>
    <property type="project" value="TreeGrafter"/>
</dbReference>